<sequence length="251" mass="25946">MVYSPVVALGFLGALQGRSEIHSRQTNATGCATGVHMIVARASTEQPGTGVIGAIANNIQSQVPGSDIVPVDYPALLNPYQPSQKAGVTAMTKLVQDYAKACPQTKMVLMGYSQGAHVTADVLCGTSETGFEATEPQATDVTDKSMFLSNAEESLQAIDTNIVAAVVLMGDPSHVTGQPFDQGTSQKDGIFLRTKTAGCDAVSSKMASFCNSGDPFCDSGADIQVHLSYVQSDGDAATKFIMSKVGGGAAA</sequence>
<evidence type="ECO:0000256" key="1">
    <source>
        <dbReference type="ARBA" id="ARBA00022801"/>
    </source>
</evidence>
<name>A0A135V534_9PEZI</name>
<dbReference type="InterPro" id="IPR029058">
    <property type="entry name" value="AB_hydrolase_fold"/>
</dbReference>
<dbReference type="SMART" id="SM01110">
    <property type="entry name" value="Cutinase"/>
    <property type="match status" value="1"/>
</dbReference>
<protein>
    <submittedName>
        <fullName evidence="3">Cutinase</fullName>
    </submittedName>
</protein>
<keyword evidence="4" id="KW-1185">Reference proteome</keyword>
<dbReference type="PANTHER" id="PTHR33630">
    <property type="entry name" value="CUTINASE RV1984C-RELATED-RELATED"/>
    <property type="match status" value="1"/>
</dbReference>
<dbReference type="PANTHER" id="PTHR33630:SF9">
    <property type="entry name" value="CUTINASE 4"/>
    <property type="match status" value="1"/>
</dbReference>
<dbReference type="STRING" id="1209931.A0A135V534"/>
<dbReference type="Gene3D" id="3.40.50.1820">
    <property type="entry name" value="alpha/beta hydrolase"/>
    <property type="match status" value="1"/>
</dbReference>
<accession>A0A135V534</accession>
<evidence type="ECO:0000313" key="4">
    <source>
        <dbReference type="Proteomes" id="UP000070121"/>
    </source>
</evidence>
<dbReference type="EMBL" id="JFFI01000434">
    <property type="protein sequence ID" value="KXH67701.1"/>
    <property type="molecule type" value="Genomic_DNA"/>
</dbReference>
<evidence type="ECO:0000313" key="3">
    <source>
        <dbReference type="EMBL" id="KXH67701.1"/>
    </source>
</evidence>
<keyword evidence="2" id="KW-1015">Disulfide bond</keyword>
<dbReference type="OrthoDB" id="2586582at2759"/>
<reference evidence="3 4" key="1">
    <citation type="submission" date="2014-02" db="EMBL/GenBank/DDBJ databases">
        <title>The genome sequence of Colletotrichum salicis CBS 607.94.</title>
        <authorList>
            <person name="Baroncelli R."/>
            <person name="Thon M.R."/>
        </authorList>
    </citation>
    <scope>NUCLEOTIDE SEQUENCE [LARGE SCALE GENOMIC DNA]</scope>
    <source>
        <strain evidence="3 4">CBS 607.94</strain>
    </source>
</reference>
<dbReference type="AlphaFoldDB" id="A0A135V534"/>
<dbReference type="GO" id="GO:0052689">
    <property type="term" value="F:carboxylic ester hydrolase activity"/>
    <property type="evidence" value="ECO:0007669"/>
    <property type="project" value="UniProtKB-ARBA"/>
</dbReference>
<evidence type="ECO:0000256" key="2">
    <source>
        <dbReference type="ARBA" id="ARBA00023157"/>
    </source>
</evidence>
<keyword evidence="1" id="KW-0378">Hydrolase</keyword>
<dbReference type="SUPFAM" id="SSF53474">
    <property type="entry name" value="alpha/beta-Hydrolases"/>
    <property type="match status" value="1"/>
</dbReference>
<comment type="caution">
    <text evidence="3">The sequence shown here is derived from an EMBL/GenBank/DDBJ whole genome shotgun (WGS) entry which is preliminary data.</text>
</comment>
<organism evidence="3 4">
    <name type="scientific">Colletotrichum salicis</name>
    <dbReference type="NCBI Taxonomy" id="1209931"/>
    <lineage>
        <taxon>Eukaryota</taxon>
        <taxon>Fungi</taxon>
        <taxon>Dikarya</taxon>
        <taxon>Ascomycota</taxon>
        <taxon>Pezizomycotina</taxon>
        <taxon>Sordariomycetes</taxon>
        <taxon>Hypocreomycetidae</taxon>
        <taxon>Glomerellales</taxon>
        <taxon>Glomerellaceae</taxon>
        <taxon>Colletotrichum</taxon>
        <taxon>Colletotrichum acutatum species complex</taxon>
    </lineage>
</organism>
<dbReference type="Proteomes" id="UP000070121">
    <property type="component" value="Unassembled WGS sequence"/>
</dbReference>
<dbReference type="InterPro" id="IPR000675">
    <property type="entry name" value="Cutinase/axe"/>
</dbReference>
<gene>
    <name evidence="3" type="ORF">CSAL01_08975</name>
</gene>
<dbReference type="Pfam" id="PF01083">
    <property type="entry name" value="Cutinase"/>
    <property type="match status" value="1"/>
</dbReference>
<proteinExistence type="predicted"/>